<dbReference type="CDD" id="cd07067">
    <property type="entry name" value="HP_PGM_like"/>
    <property type="match status" value="1"/>
</dbReference>
<dbReference type="PANTHER" id="PTHR48100">
    <property type="entry name" value="BROAD-SPECIFICITY PHOSPHATASE YOR283W-RELATED"/>
    <property type="match status" value="1"/>
</dbReference>
<evidence type="ECO:0000313" key="2">
    <source>
        <dbReference type="EMBL" id="MEH1547072.1"/>
    </source>
</evidence>
<organism evidence="2 3">
    <name type="scientific">Cutibacterium avidum</name>
    <dbReference type="NCBI Taxonomy" id="33010"/>
    <lineage>
        <taxon>Bacteria</taxon>
        <taxon>Bacillati</taxon>
        <taxon>Actinomycetota</taxon>
        <taxon>Actinomycetes</taxon>
        <taxon>Propionibacteriales</taxon>
        <taxon>Propionibacteriaceae</taxon>
        <taxon>Cutibacterium</taxon>
    </lineage>
</organism>
<keyword evidence="2" id="KW-0378">Hydrolase</keyword>
<dbReference type="EMBL" id="JBAKUA010000011">
    <property type="protein sequence ID" value="MEH1547072.1"/>
    <property type="molecule type" value="Genomic_DNA"/>
</dbReference>
<dbReference type="EC" id="3.1.3.-" evidence="2"/>
<gene>
    <name evidence="2" type="ORF">V7F78_08625</name>
</gene>
<dbReference type="Pfam" id="PF00300">
    <property type="entry name" value="His_Phos_1"/>
    <property type="match status" value="1"/>
</dbReference>
<dbReference type="SUPFAM" id="SSF53254">
    <property type="entry name" value="Phosphoglycerate mutase-like"/>
    <property type="match status" value="1"/>
</dbReference>
<feature type="binding site" evidence="1">
    <location>
        <begin position="9"/>
        <end position="16"/>
    </location>
    <ligand>
        <name>substrate</name>
    </ligand>
</feature>
<protein>
    <submittedName>
        <fullName evidence="2">Histidine phosphatase family protein</fullName>
        <ecNumber evidence="2">3.1.3.-</ecNumber>
    </submittedName>
</protein>
<dbReference type="InterPro" id="IPR001345">
    <property type="entry name" value="PG/BPGM_mutase_AS"/>
</dbReference>
<proteinExistence type="predicted"/>
<dbReference type="InterPro" id="IPR050275">
    <property type="entry name" value="PGM_Phosphatase"/>
</dbReference>
<dbReference type="RefSeq" id="WP_016667377.1">
    <property type="nucleotide sequence ID" value="NZ_AP024308.1"/>
</dbReference>
<reference evidence="2" key="1">
    <citation type="submission" date="2024-02" db="EMBL/GenBank/DDBJ databases">
        <title>Bacterial skin colonization with Propionibacterium avidum as a risk factor for Periprosthetic Joint Infections - a single-center prospective study.</title>
        <authorList>
            <person name="Achermann Y."/>
        </authorList>
    </citation>
    <scope>NUCLEOTIDE SEQUENCE</scope>
    <source>
        <strain evidence="2">PAVI-2017310195</strain>
    </source>
</reference>
<dbReference type="Gene3D" id="3.40.50.1240">
    <property type="entry name" value="Phosphoglycerate mutase-like"/>
    <property type="match status" value="1"/>
</dbReference>
<dbReference type="GO" id="GO:0016791">
    <property type="term" value="F:phosphatase activity"/>
    <property type="evidence" value="ECO:0007669"/>
    <property type="project" value="TreeGrafter"/>
</dbReference>
<dbReference type="AlphaFoldDB" id="A0AB35XJ06"/>
<dbReference type="PANTHER" id="PTHR48100:SF62">
    <property type="entry name" value="GLUCOSYL-3-PHOSPHOGLYCERATE PHOSPHATASE"/>
    <property type="match status" value="1"/>
</dbReference>
<dbReference type="GO" id="GO:0005737">
    <property type="term" value="C:cytoplasm"/>
    <property type="evidence" value="ECO:0007669"/>
    <property type="project" value="TreeGrafter"/>
</dbReference>
<dbReference type="InterPro" id="IPR029033">
    <property type="entry name" value="His_PPase_superfam"/>
</dbReference>
<feature type="binding site" evidence="1">
    <location>
        <position position="59"/>
    </location>
    <ligand>
        <name>substrate</name>
    </ligand>
</feature>
<evidence type="ECO:0000313" key="3">
    <source>
        <dbReference type="Proteomes" id="UP001309299"/>
    </source>
</evidence>
<dbReference type="SMART" id="SM00855">
    <property type="entry name" value="PGAM"/>
    <property type="match status" value="1"/>
</dbReference>
<evidence type="ECO:0000256" key="1">
    <source>
        <dbReference type="PIRSR" id="PIRSR613078-2"/>
    </source>
</evidence>
<dbReference type="PROSITE" id="PS00175">
    <property type="entry name" value="PG_MUTASE"/>
    <property type="match status" value="1"/>
</dbReference>
<dbReference type="Proteomes" id="UP001309299">
    <property type="component" value="Unassembled WGS sequence"/>
</dbReference>
<dbReference type="InterPro" id="IPR013078">
    <property type="entry name" value="His_Pase_superF_clade-1"/>
</dbReference>
<sequence>MTTRIVLVRHGETEFNADGRLQGQLDIPLSSVGIAQAEAVAPVIAGMDPVAIVSSPLVRARVTAETIGRATGLEVGFDDRLKEVDVGQWAGETVPDLHRNDPHYTRLMASGEDFRRSDGETTAEVAERVTAAVRDAVDEQKNQTVCLVAHGFALRAAVVWLLGGGYPEFLRFGGLGNCSWTVLDRIGSGEADRRGMDDRWRLRTYNATVL</sequence>
<name>A0AB35XJ06_9ACTN</name>
<accession>A0AB35XJ06</accession>
<comment type="caution">
    <text evidence="2">The sequence shown here is derived from an EMBL/GenBank/DDBJ whole genome shotgun (WGS) entry which is preliminary data.</text>
</comment>